<gene>
    <name evidence="1" type="ORF">HPB47_026301</name>
</gene>
<evidence type="ECO:0000313" key="1">
    <source>
        <dbReference type="EMBL" id="KAG0426597.1"/>
    </source>
</evidence>
<evidence type="ECO:0000313" key="2">
    <source>
        <dbReference type="Proteomes" id="UP000805193"/>
    </source>
</evidence>
<proteinExistence type="predicted"/>
<reference evidence="1 2" key="1">
    <citation type="journal article" date="2020" name="Cell">
        <title>Large-Scale Comparative Analyses of Tick Genomes Elucidate Their Genetic Diversity and Vector Capacities.</title>
        <authorList>
            <consortium name="Tick Genome and Microbiome Consortium (TIGMIC)"/>
            <person name="Jia N."/>
            <person name="Wang J."/>
            <person name="Shi W."/>
            <person name="Du L."/>
            <person name="Sun Y."/>
            <person name="Zhan W."/>
            <person name="Jiang J.F."/>
            <person name="Wang Q."/>
            <person name="Zhang B."/>
            <person name="Ji P."/>
            <person name="Bell-Sakyi L."/>
            <person name="Cui X.M."/>
            <person name="Yuan T.T."/>
            <person name="Jiang B.G."/>
            <person name="Yang W.F."/>
            <person name="Lam T.T."/>
            <person name="Chang Q.C."/>
            <person name="Ding S.J."/>
            <person name="Wang X.J."/>
            <person name="Zhu J.G."/>
            <person name="Ruan X.D."/>
            <person name="Zhao L."/>
            <person name="Wei J.T."/>
            <person name="Ye R.Z."/>
            <person name="Que T.C."/>
            <person name="Du C.H."/>
            <person name="Zhou Y.H."/>
            <person name="Cheng J.X."/>
            <person name="Dai P.F."/>
            <person name="Guo W.B."/>
            <person name="Han X.H."/>
            <person name="Huang E.J."/>
            <person name="Li L.F."/>
            <person name="Wei W."/>
            <person name="Gao Y.C."/>
            <person name="Liu J.Z."/>
            <person name="Shao H.Z."/>
            <person name="Wang X."/>
            <person name="Wang C.C."/>
            <person name="Yang T.C."/>
            <person name="Huo Q.B."/>
            <person name="Li W."/>
            <person name="Chen H.Y."/>
            <person name="Chen S.E."/>
            <person name="Zhou L.G."/>
            <person name="Ni X.B."/>
            <person name="Tian J.H."/>
            <person name="Sheng Y."/>
            <person name="Liu T."/>
            <person name="Pan Y.S."/>
            <person name="Xia L.Y."/>
            <person name="Li J."/>
            <person name="Zhao F."/>
            <person name="Cao W.C."/>
        </authorList>
    </citation>
    <scope>NUCLEOTIDE SEQUENCE [LARGE SCALE GENOMIC DNA]</scope>
    <source>
        <strain evidence="1">Iper-2018</strain>
    </source>
</reference>
<dbReference type="EMBL" id="JABSTQ010009702">
    <property type="protein sequence ID" value="KAG0426597.1"/>
    <property type="molecule type" value="Genomic_DNA"/>
</dbReference>
<comment type="caution">
    <text evidence="1">The sequence shown here is derived from an EMBL/GenBank/DDBJ whole genome shotgun (WGS) entry which is preliminary data.</text>
</comment>
<protein>
    <submittedName>
        <fullName evidence="1">Uncharacterized protein</fullName>
    </submittedName>
</protein>
<accession>A0AC60PZR1</accession>
<name>A0AC60PZR1_IXOPE</name>
<dbReference type="Proteomes" id="UP000805193">
    <property type="component" value="Unassembled WGS sequence"/>
</dbReference>
<organism evidence="1 2">
    <name type="scientific">Ixodes persulcatus</name>
    <name type="common">Taiga tick</name>
    <dbReference type="NCBI Taxonomy" id="34615"/>
    <lineage>
        <taxon>Eukaryota</taxon>
        <taxon>Metazoa</taxon>
        <taxon>Ecdysozoa</taxon>
        <taxon>Arthropoda</taxon>
        <taxon>Chelicerata</taxon>
        <taxon>Arachnida</taxon>
        <taxon>Acari</taxon>
        <taxon>Parasitiformes</taxon>
        <taxon>Ixodida</taxon>
        <taxon>Ixodoidea</taxon>
        <taxon>Ixodidae</taxon>
        <taxon>Ixodinae</taxon>
        <taxon>Ixodes</taxon>
    </lineage>
</organism>
<keyword evidence="2" id="KW-1185">Reference proteome</keyword>
<sequence length="1033" mass="114347">MNLAKSPEYANISPELLSTFLQIEDPCMQEKTAQSEVDQLLDVGNLVAAHDALIGCDLDHSSLVTKKSDSRLTFYVAGRALSPEQQVIVALQFYATGNFLITAGDYIRVHVSTASRTVRRVTLALARRARDFIGPSHIASNQRRHLEPEMNDAPPPHVSPSTDMDTDPDSGRTVPPDNPWITVLKKRAKKITATATTTSQAAGQPQVHQAPAPKPSPREPPPRLPPTNYTVIFRPRAGLNVATLTTAALTEALSTKCELPLPTFYRAVTLLVQPTPNVLVASTADPELAVRLSEIQQLQISTSTYEFSMYMKPPPGTCRGVIHGLDSSINKDNLGAYLQGNYPTLLHARIMGNTRSALLTFQGTRVPFYVKGGSMLLRCRPFRRSVQVCHVCGELGHRMDVCPNPDSPKCLHCGQPTPSADHVCIPKCRLCSQPHTTAGKDCPRRFFPNSPTSKTSTQAADKFQPPPHVPVVTPPITRADVEEIIDAQFTARSIPQVQQQNAFPCLNAPFSRTTHLKPRSLNRMANRPTTQVPLTIYQWNCRSFKSKKAALELYVSQNPPDVIAFLRGYDTYTNPPHQRTAIAIARSLTAEVIPITFSRNATDLVWDLRPDTLGSDHYIIALTVPLMSIRRKTGTAQLTDWQAFREAPLPSILPTDNLEQWTQQLIGLQNSHTKKITLTQELPAVDNHLDHLWTARPHLQNQLQRLQLTPAGRHLLKTLGRKVVQTPDSPQRIPPSMRRNIQVLPIPRHMHPTYNAGRRQHRTRLLIRKYGSDPITLYTDASPYPHRPAHVATVARIDNAFLTSATVCTASTTTAEEAAIALAMTQATSPSITIMSDSQAACRRFALGRISALTLAILTQCPTLPHARIVWTPSHTALPGNEVAHATARALLHRAFPEEANNAASIANSLTPLSQTYADILYHYRATRRTYPPPHPSLSTADARIWRRLQTNTYYNHLHLHHISPTNYPLNCPQCGEPNTTAHLVWTCPTNSPPPKSPTLEQWECVLQSCQLEDQEALISRARTAAAARGLPE</sequence>